<evidence type="ECO:0000256" key="9">
    <source>
        <dbReference type="RuleBase" id="RU000688"/>
    </source>
</evidence>
<evidence type="ECO:0000256" key="10">
    <source>
        <dbReference type="SAM" id="Phobius"/>
    </source>
</evidence>
<dbReference type="GO" id="GO:0070915">
    <property type="term" value="F:lysophosphatidic acid receptor activity"/>
    <property type="evidence" value="ECO:0007669"/>
    <property type="project" value="TreeGrafter"/>
</dbReference>
<dbReference type="PRINTS" id="PR00237">
    <property type="entry name" value="GPCRRHODOPSN"/>
</dbReference>
<protein>
    <recommendedName>
        <fullName evidence="11">G-protein coupled receptors family 1 profile domain-containing protein</fullName>
    </recommendedName>
</protein>
<dbReference type="PANTHER" id="PTHR24232">
    <property type="entry name" value="G-PROTEIN COUPLED RECEPTOR"/>
    <property type="match status" value="1"/>
</dbReference>
<evidence type="ECO:0000256" key="7">
    <source>
        <dbReference type="ARBA" id="ARBA00023180"/>
    </source>
</evidence>
<feature type="transmembrane region" description="Helical" evidence="10">
    <location>
        <begin position="275"/>
        <end position="297"/>
    </location>
</feature>
<reference evidence="12" key="3">
    <citation type="submission" date="2025-09" db="UniProtKB">
        <authorList>
            <consortium name="Ensembl"/>
        </authorList>
    </citation>
    <scope>IDENTIFICATION</scope>
</reference>
<dbReference type="PANTHER" id="PTHR24232:SF95">
    <property type="entry name" value="G-PROTEIN COUPLED RECEPTORS FAMILY 1 PROFILE DOMAIN-CONTAINING PROTEIN"/>
    <property type="match status" value="1"/>
</dbReference>
<evidence type="ECO:0000256" key="2">
    <source>
        <dbReference type="ARBA" id="ARBA00022692"/>
    </source>
</evidence>
<dbReference type="EMBL" id="AFYH01199330">
    <property type="status" value="NOT_ANNOTATED_CDS"/>
    <property type="molecule type" value="Genomic_DNA"/>
</dbReference>
<feature type="domain" description="G-protein coupled receptors family 1 profile" evidence="11">
    <location>
        <begin position="45"/>
        <end position="295"/>
    </location>
</feature>
<keyword evidence="7" id="KW-0325">Glycoprotein</keyword>
<feature type="transmembrane region" description="Helical" evidence="10">
    <location>
        <begin position="66"/>
        <end position="88"/>
    </location>
</feature>
<dbReference type="InterPro" id="IPR000276">
    <property type="entry name" value="GPCR_Rhodpsn"/>
</dbReference>
<dbReference type="PRINTS" id="PR01157">
    <property type="entry name" value="P2YPURNOCPTR"/>
</dbReference>
<dbReference type="SUPFAM" id="SSF81321">
    <property type="entry name" value="Family A G protein-coupled receptor-like"/>
    <property type="match status" value="1"/>
</dbReference>
<evidence type="ECO:0000259" key="11">
    <source>
        <dbReference type="PROSITE" id="PS50262"/>
    </source>
</evidence>
<sequence>IMEQRNITAINGSTTEAQDCIVDTSYKYVFYQVIYSIIFIIGLGANCLAFKMWLQFSKITSTTVYMINLSIADLVFVISLPMRIYYYTFHKWPATEVFCRLTFTLKYISLYGSIFFLTCIGIDRYFAMVLPLTKKLRKVSTARFISVCMWCFILTLSISIPFLWSAPAPKPKPCSVDLSTKRNKLFIICILSLVEAAFILPLFVLLFSYCSVVKTLKRPSLIQRKAAAYKPMKIIYSGLCIFLICFSPYHFNLFWFTLSRTKIMQNCTLAQITQILHPIVLSIASMNCCLNPLIYYFSSYRF</sequence>
<evidence type="ECO:0000313" key="12">
    <source>
        <dbReference type="Ensembl" id="ENSLACP00000004667.1"/>
    </source>
</evidence>
<dbReference type="CDD" id="cd14982">
    <property type="entry name" value="7tmA_purinoceptor-like"/>
    <property type="match status" value="1"/>
</dbReference>
<keyword evidence="8 9" id="KW-0807">Transducer</keyword>
<keyword evidence="13" id="KW-1185">Reference proteome</keyword>
<dbReference type="OMA" id="PHCGLAK"/>
<dbReference type="InParanoid" id="H3A4U6"/>
<evidence type="ECO:0000256" key="8">
    <source>
        <dbReference type="ARBA" id="ARBA00023224"/>
    </source>
</evidence>
<reference evidence="13" key="1">
    <citation type="submission" date="2011-08" db="EMBL/GenBank/DDBJ databases">
        <title>The draft genome of Latimeria chalumnae.</title>
        <authorList>
            <person name="Di Palma F."/>
            <person name="Alfoldi J."/>
            <person name="Johnson J."/>
            <person name="Berlin A."/>
            <person name="Gnerre S."/>
            <person name="Jaffe D."/>
            <person name="MacCallum I."/>
            <person name="Young S."/>
            <person name="Walker B.J."/>
            <person name="Lander E."/>
            <person name="Lindblad-Toh K."/>
        </authorList>
    </citation>
    <scope>NUCLEOTIDE SEQUENCE [LARGE SCALE GENOMIC DNA]</scope>
    <source>
        <strain evidence="13">Wild caught</strain>
    </source>
</reference>
<keyword evidence="4 9" id="KW-0297">G-protein coupled receptor</keyword>
<accession>H3A4U6</accession>
<keyword evidence="2 9" id="KW-0812">Transmembrane</keyword>
<dbReference type="InterPro" id="IPR017452">
    <property type="entry name" value="GPCR_Rhodpsn_7TM"/>
</dbReference>
<feature type="transmembrane region" description="Helical" evidence="10">
    <location>
        <begin position="144"/>
        <end position="165"/>
    </location>
</feature>
<evidence type="ECO:0000256" key="6">
    <source>
        <dbReference type="ARBA" id="ARBA00023170"/>
    </source>
</evidence>
<feature type="transmembrane region" description="Helical" evidence="10">
    <location>
        <begin position="234"/>
        <end position="255"/>
    </location>
</feature>
<dbReference type="eggNOG" id="ENOG502RAMT">
    <property type="taxonomic scope" value="Eukaryota"/>
</dbReference>
<reference evidence="12" key="2">
    <citation type="submission" date="2025-08" db="UniProtKB">
        <authorList>
            <consortium name="Ensembl"/>
        </authorList>
    </citation>
    <scope>IDENTIFICATION</scope>
</reference>
<dbReference type="Gene3D" id="1.20.1070.10">
    <property type="entry name" value="Rhodopsin 7-helix transmembrane proteins"/>
    <property type="match status" value="1"/>
</dbReference>
<dbReference type="Ensembl" id="ENSLACT00000004706.1">
    <property type="protein sequence ID" value="ENSLACP00000004667.1"/>
    <property type="gene ID" value="ENSLACG00000004154.1"/>
</dbReference>
<dbReference type="Pfam" id="PF00001">
    <property type="entry name" value="7tm_1"/>
    <property type="match status" value="1"/>
</dbReference>
<evidence type="ECO:0000256" key="3">
    <source>
        <dbReference type="ARBA" id="ARBA00022989"/>
    </source>
</evidence>
<dbReference type="GO" id="GO:0005886">
    <property type="term" value="C:plasma membrane"/>
    <property type="evidence" value="ECO:0007669"/>
    <property type="project" value="TreeGrafter"/>
</dbReference>
<dbReference type="HOGENOM" id="CLU_009579_8_2_1"/>
<comment type="subcellular location">
    <subcellularLocation>
        <location evidence="1">Membrane</location>
        <topology evidence="1">Multi-pass membrane protein</topology>
    </subcellularLocation>
</comment>
<dbReference type="Proteomes" id="UP000008672">
    <property type="component" value="Unassembled WGS sequence"/>
</dbReference>
<feature type="transmembrane region" description="Helical" evidence="10">
    <location>
        <begin position="108"/>
        <end position="132"/>
    </location>
</feature>
<dbReference type="PROSITE" id="PS50262">
    <property type="entry name" value="G_PROTEIN_RECEP_F1_2"/>
    <property type="match status" value="1"/>
</dbReference>
<proteinExistence type="inferred from homology"/>
<keyword evidence="3 10" id="KW-1133">Transmembrane helix</keyword>
<evidence type="ECO:0000256" key="5">
    <source>
        <dbReference type="ARBA" id="ARBA00023136"/>
    </source>
</evidence>
<dbReference type="GO" id="GO:0007200">
    <property type="term" value="P:phospholipase C-activating G protein-coupled receptor signaling pathway"/>
    <property type="evidence" value="ECO:0007669"/>
    <property type="project" value="TreeGrafter"/>
</dbReference>
<dbReference type="GeneTree" id="ENSGT01040000240444"/>
<dbReference type="PROSITE" id="PS00237">
    <property type="entry name" value="G_PROTEIN_RECEP_F1_1"/>
    <property type="match status" value="1"/>
</dbReference>
<feature type="transmembrane region" description="Helical" evidence="10">
    <location>
        <begin position="185"/>
        <end position="213"/>
    </location>
</feature>
<evidence type="ECO:0000256" key="4">
    <source>
        <dbReference type="ARBA" id="ARBA00023040"/>
    </source>
</evidence>
<keyword evidence="6 9" id="KW-0675">Receptor</keyword>
<keyword evidence="5 10" id="KW-0472">Membrane</keyword>
<organism evidence="12 13">
    <name type="scientific">Latimeria chalumnae</name>
    <name type="common">Coelacanth</name>
    <dbReference type="NCBI Taxonomy" id="7897"/>
    <lineage>
        <taxon>Eukaryota</taxon>
        <taxon>Metazoa</taxon>
        <taxon>Chordata</taxon>
        <taxon>Craniata</taxon>
        <taxon>Vertebrata</taxon>
        <taxon>Euteleostomi</taxon>
        <taxon>Coelacanthiformes</taxon>
        <taxon>Coelacanthidae</taxon>
        <taxon>Latimeria</taxon>
    </lineage>
</organism>
<comment type="similarity">
    <text evidence="9">Belongs to the G-protein coupled receptor 1 family.</text>
</comment>
<name>H3A4U6_LATCH</name>
<dbReference type="AlphaFoldDB" id="H3A4U6"/>
<evidence type="ECO:0000313" key="13">
    <source>
        <dbReference type="Proteomes" id="UP000008672"/>
    </source>
</evidence>
<evidence type="ECO:0000256" key="1">
    <source>
        <dbReference type="ARBA" id="ARBA00004141"/>
    </source>
</evidence>
<feature type="transmembrane region" description="Helical" evidence="10">
    <location>
        <begin position="33"/>
        <end position="54"/>
    </location>
</feature>
<dbReference type="GO" id="GO:0035025">
    <property type="term" value="P:positive regulation of Rho protein signal transduction"/>
    <property type="evidence" value="ECO:0007669"/>
    <property type="project" value="TreeGrafter"/>
</dbReference>